<accession>S6BUN6</accession>
<dbReference type="EMBL" id="AP013029">
    <property type="protein sequence ID" value="BAN59510.1"/>
    <property type="molecule type" value="Genomic_DNA"/>
</dbReference>
<evidence type="ECO:0000313" key="1">
    <source>
        <dbReference type="EMBL" id="BAN59510.1"/>
    </source>
</evidence>
<keyword evidence="2" id="KW-1185">Reference proteome</keyword>
<protein>
    <submittedName>
        <fullName evidence="1">Uncharacterized protein</fullName>
    </submittedName>
</protein>
<organism evidence="1 2">
    <name type="scientific">Bacillus phage phiNIT1</name>
    <dbReference type="NCBI Taxonomy" id="207656"/>
    <lineage>
        <taxon>Viruses</taxon>
        <taxon>Duplodnaviria</taxon>
        <taxon>Heunggongvirae</taxon>
        <taxon>Uroviricota</taxon>
        <taxon>Caudoviricetes</taxon>
        <taxon>Herelleviridae</taxon>
        <taxon>Bastillevirinae</taxon>
        <taxon>Nitunavirus</taxon>
        <taxon>Nitunavirus NIT1</taxon>
    </lineage>
</organism>
<dbReference type="OrthoDB" id="24896at10239"/>
<proteinExistence type="predicted"/>
<dbReference type="RefSeq" id="YP_008318278.1">
    <property type="nucleotide sequence ID" value="NC_021856.1"/>
</dbReference>
<evidence type="ECO:0000313" key="2">
    <source>
        <dbReference type="Proteomes" id="UP000014701"/>
    </source>
</evidence>
<name>S6BUN6_9CAUD</name>
<dbReference type="Proteomes" id="UP000014701">
    <property type="component" value="Segment"/>
</dbReference>
<reference evidence="1 2" key="1">
    <citation type="submission" date="2013-02" db="EMBL/GenBank/DDBJ databases">
        <title>phiNIT1 genome sequensing.</title>
        <authorList>
            <person name="Ozaki T."/>
            <person name="Kaneko J."/>
        </authorList>
    </citation>
    <scope>NUCLEOTIDE SEQUENCE [LARGE SCALE GENOMIC DNA]</scope>
    <source>
        <strain evidence="1">PhiNIT1</strain>
    </source>
</reference>
<gene>
    <name evidence="1" type="primary">orf72b</name>
</gene>
<dbReference type="KEGG" id="vg:16511405"/>
<dbReference type="GeneID" id="16511405"/>
<sequence length="72" mass="8267">MIKTISAACPKCKKFNSFNVPDHVTVVTEINVPWFRCSFCFQQSSRNSWSTEKPSEFKSDVLGVPYEEDTDE</sequence>